<dbReference type="EMBL" id="BEZZ01237447">
    <property type="protein sequence ID" value="GCC48320.1"/>
    <property type="molecule type" value="Genomic_DNA"/>
</dbReference>
<name>A0A401U0C4_CHIPU</name>
<keyword evidence="2" id="KW-1185">Reference proteome</keyword>
<accession>A0A401U0C4</accession>
<sequence length="88" mass="9420">MVKEGARSEIDELELPRGDADDDILIFDVAVGHPTGVAVAQRIGDLPEVGARLLLAQTPLLGDEIEEVLASLGPLRHQKEAFGLLKPI</sequence>
<comment type="caution">
    <text evidence="1">The sequence shown here is derived from an EMBL/GenBank/DDBJ whole genome shotgun (WGS) entry which is preliminary data.</text>
</comment>
<proteinExistence type="predicted"/>
<reference evidence="1 2" key="1">
    <citation type="journal article" date="2018" name="Nat. Ecol. Evol.">
        <title>Shark genomes provide insights into elasmobranch evolution and the origin of vertebrates.</title>
        <authorList>
            <person name="Hara Y"/>
            <person name="Yamaguchi K"/>
            <person name="Onimaru K"/>
            <person name="Kadota M"/>
            <person name="Koyanagi M"/>
            <person name="Keeley SD"/>
            <person name="Tatsumi K"/>
            <person name="Tanaka K"/>
            <person name="Motone F"/>
            <person name="Kageyama Y"/>
            <person name="Nozu R"/>
            <person name="Adachi N"/>
            <person name="Nishimura O"/>
            <person name="Nakagawa R"/>
            <person name="Tanegashima C"/>
            <person name="Kiyatake I"/>
            <person name="Matsumoto R"/>
            <person name="Murakumo K"/>
            <person name="Nishida K"/>
            <person name="Terakita A"/>
            <person name="Kuratani S"/>
            <person name="Sato K"/>
            <person name="Hyodo S Kuraku.S."/>
        </authorList>
    </citation>
    <scope>NUCLEOTIDE SEQUENCE [LARGE SCALE GENOMIC DNA]</scope>
</reference>
<gene>
    <name evidence="1" type="ORF">chiPu_0032460</name>
</gene>
<dbReference type="AlphaFoldDB" id="A0A401U0C4"/>
<protein>
    <submittedName>
        <fullName evidence="1">Uncharacterized protein</fullName>
    </submittedName>
</protein>
<organism evidence="1 2">
    <name type="scientific">Chiloscyllium punctatum</name>
    <name type="common">Brownbanded bambooshark</name>
    <name type="synonym">Hemiscyllium punctatum</name>
    <dbReference type="NCBI Taxonomy" id="137246"/>
    <lineage>
        <taxon>Eukaryota</taxon>
        <taxon>Metazoa</taxon>
        <taxon>Chordata</taxon>
        <taxon>Craniata</taxon>
        <taxon>Vertebrata</taxon>
        <taxon>Chondrichthyes</taxon>
        <taxon>Elasmobranchii</taxon>
        <taxon>Galeomorphii</taxon>
        <taxon>Galeoidea</taxon>
        <taxon>Orectolobiformes</taxon>
        <taxon>Hemiscylliidae</taxon>
        <taxon>Chiloscyllium</taxon>
    </lineage>
</organism>
<dbReference type="Proteomes" id="UP000287033">
    <property type="component" value="Unassembled WGS sequence"/>
</dbReference>
<evidence type="ECO:0000313" key="2">
    <source>
        <dbReference type="Proteomes" id="UP000287033"/>
    </source>
</evidence>
<evidence type="ECO:0000313" key="1">
    <source>
        <dbReference type="EMBL" id="GCC48320.1"/>
    </source>
</evidence>